<accession>A0A097ARS8</accession>
<comment type="subcellular location">
    <subcellularLocation>
        <location evidence="1 4">Bacterial flagellum basal body</location>
    </subcellularLocation>
</comment>
<dbReference type="AlphaFoldDB" id="A0A097ARS8"/>
<dbReference type="HOGENOM" id="CLU_147249_3_2_9"/>
<dbReference type="Proteomes" id="UP000029669">
    <property type="component" value="Chromosome"/>
</dbReference>
<name>A0A097ARS8_THEKI</name>
<evidence type="ECO:0000313" key="7">
    <source>
        <dbReference type="Proteomes" id="UP000029669"/>
    </source>
</evidence>
<keyword evidence="6" id="KW-0282">Flagellum</keyword>
<dbReference type="OrthoDB" id="9812413at2"/>
<evidence type="ECO:0000256" key="3">
    <source>
        <dbReference type="ARBA" id="ARBA00023143"/>
    </source>
</evidence>
<dbReference type="PANTHER" id="PTHR34653">
    <property type="match status" value="1"/>
</dbReference>
<protein>
    <recommendedName>
        <fullName evidence="4 5">Flagellar hook-basal body complex protein FliE</fullName>
    </recommendedName>
</protein>
<evidence type="ECO:0000256" key="4">
    <source>
        <dbReference type="HAMAP-Rule" id="MF_00724"/>
    </source>
</evidence>
<evidence type="ECO:0000256" key="1">
    <source>
        <dbReference type="ARBA" id="ARBA00004117"/>
    </source>
</evidence>
<evidence type="ECO:0000256" key="2">
    <source>
        <dbReference type="ARBA" id="ARBA00009272"/>
    </source>
</evidence>
<dbReference type="GO" id="GO:0071973">
    <property type="term" value="P:bacterial-type flagellum-dependent cell motility"/>
    <property type="evidence" value="ECO:0007669"/>
    <property type="project" value="InterPro"/>
</dbReference>
<comment type="similarity">
    <text evidence="2 4">Belongs to the FliE family.</text>
</comment>
<dbReference type="NCBIfam" id="TIGR00205">
    <property type="entry name" value="fliE"/>
    <property type="match status" value="1"/>
</dbReference>
<dbReference type="EMBL" id="CP009170">
    <property type="protein sequence ID" value="AIS52530.1"/>
    <property type="molecule type" value="Genomic_DNA"/>
</dbReference>
<gene>
    <name evidence="4 6" type="primary">fliE</name>
    <name evidence="6" type="ORF">TKV_c13590</name>
</gene>
<dbReference type="HAMAP" id="MF_00724">
    <property type="entry name" value="FliE"/>
    <property type="match status" value="1"/>
</dbReference>
<dbReference type="KEGG" id="tki:TKV_c13590"/>
<keyword evidence="7" id="KW-1185">Reference proteome</keyword>
<dbReference type="Pfam" id="PF02049">
    <property type="entry name" value="FliE"/>
    <property type="match status" value="1"/>
</dbReference>
<dbReference type="eggNOG" id="COG1677">
    <property type="taxonomic scope" value="Bacteria"/>
</dbReference>
<dbReference type="GO" id="GO:0003774">
    <property type="term" value="F:cytoskeletal motor activity"/>
    <property type="evidence" value="ECO:0007669"/>
    <property type="project" value="InterPro"/>
</dbReference>
<reference evidence="7" key="1">
    <citation type="journal article" date="2015" name="Genome Announc.">
        <title>Whole-Genome Sequences of 80 Environmental and Clinical Isolates of Burkholderia pseudomallei.</title>
        <authorList>
            <person name="Johnson S.L."/>
            <person name="Baker A.L."/>
            <person name="Chain P.S."/>
            <person name="Currie B.J."/>
            <person name="Daligault H.E."/>
            <person name="Davenport K.W."/>
            <person name="Davis C.B."/>
            <person name="Inglis T.J."/>
            <person name="Kaestli M."/>
            <person name="Koren S."/>
            <person name="Mayo M."/>
            <person name="Merritt A.J."/>
            <person name="Price E.P."/>
            <person name="Sarovich D.S."/>
            <person name="Warner J."/>
            <person name="Rosovitz M.J."/>
        </authorList>
    </citation>
    <scope>NUCLEOTIDE SEQUENCE [LARGE SCALE GENOMIC DNA]</scope>
    <source>
        <strain evidence="7">DSM 2030</strain>
    </source>
</reference>
<proteinExistence type="inferred from homology"/>
<keyword evidence="3 4" id="KW-0975">Bacterial flagellum</keyword>
<keyword evidence="6" id="KW-0966">Cell projection</keyword>
<keyword evidence="6" id="KW-0969">Cilium</keyword>
<evidence type="ECO:0000256" key="5">
    <source>
        <dbReference type="NCBIfam" id="TIGR00205"/>
    </source>
</evidence>
<dbReference type="GO" id="GO:0005198">
    <property type="term" value="F:structural molecule activity"/>
    <property type="evidence" value="ECO:0007669"/>
    <property type="project" value="UniProtKB-UniRule"/>
</dbReference>
<sequence length="98" mass="10968">MVNQITPVNPVTLDSTLEATQNGSKIDTFSDFLKEAFNKVNDLQLTAMKNDQKLVTGEIDDINQVMIDAAKADIALQLTIQIKNKVLEAYQEIMRMPL</sequence>
<evidence type="ECO:0000313" key="6">
    <source>
        <dbReference type="EMBL" id="AIS52530.1"/>
    </source>
</evidence>
<dbReference type="GO" id="GO:0009425">
    <property type="term" value="C:bacterial-type flagellum basal body"/>
    <property type="evidence" value="ECO:0007669"/>
    <property type="project" value="UniProtKB-SubCell"/>
</dbReference>
<dbReference type="InterPro" id="IPR001624">
    <property type="entry name" value="FliE"/>
</dbReference>
<dbReference type="RefSeq" id="WP_003866700.1">
    <property type="nucleotide sequence ID" value="NZ_CP009170.1"/>
</dbReference>
<dbReference type="PANTHER" id="PTHR34653:SF1">
    <property type="entry name" value="FLAGELLAR HOOK-BASAL BODY COMPLEX PROTEIN FLIE"/>
    <property type="match status" value="1"/>
</dbReference>
<organism evidence="6 7">
    <name type="scientific">Thermoanaerobacter kivui</name>
    <name type="common">Acetogenium kivui</name>
    <dbReference type="NCBI Taxonomy" id="2325"/>
    <lineage>
        <taxon>Bacteria</taxon>
        <taxon>Bacillati</taxon>
        <taxon>Bacillota</taxon>
        <taxon>Clostridia</taxon>
        <taxon>Thermoanaerobacterales</taxon>
        <taxon>Thermoanaerobacteraceae</taxon>
        <taxon>Thermoanaerobacter</taxon>
    </lineage>
</organism>
<dbReference type="STRING" id="2325.TKV_c13590"/>
<dbReference type="PRINTS" id="PR01006">
    <property type="entry name" value="FLGHOOKFLIE"/>
</dbReference>